<gene>
    <name evidence="3" type="ORF">KAK03_24370</name>
</gene>
<protein>
    <submittedName>
        <fullName evidence="3">Esterase</fullName>
    </submittedName>
</protein>
<evidence type="ECO:0000313" key="3">
    <source>
        <dbReference type="EMBL" id="MBQ0933619.1"/>
    </source>
</evidence>
<dbReference type="RefSeq" id="WP_210857284.1">
    <property type="nucleotide sequence ID" value="NZ_JAGQDD010000035.1"/>
</dbReference>
<accession>A0A941BNR5</accession>
<dbReference type="SUPFAM" id="SSF48208">
    <property type="entry name" value="Six-hairpin glycosidases"/>
    <property type="match status" value="1"/>
</dbReference>
<dbReference type="Gene3D" id="2.60.40.10">
    <property type="entry name" value="Immunoglobulins"/>
    <property type="match status" value="1"/>
</dbReference>
<dbReference type="AlphaFoldDB" id="A0A941BNR5"/>
<keyword evidence="4" id="KW-1185">Reference proteome</keyword>
<dbReference type="GO" id="GO:0005975">
    <property type="term" value="P:carbohydrate metabolic process"/>
    <property type="evidence" value="ECO:0007669"/>
    <property type="project" value="InterPro"/>
</dbReference>
<feature type="region of interest" description="Disordered" evidence="1">
    <location>
        <begin position="1"/>
        <end position="60"/>
    </location>
</feature>
<sequence>MRHTFPAYPGVTSPQAEHVSVASTPLPGGARRFSMQSSQAQRDGGASQRVVDERPDAPRVQSPSALFDALFALALDDARLNSVDEIRDAAYNGGAPIACRCFQTGELWHYVWTRDLSYAAHLGLAWLDPQRSASSLLFKTSDWREGLAVPGLPEGSRQIVQDTGSGGSWPVSTDRVSWAWAAQSVLDNLADAPRRAFAQQALAALRGTVEADRVAAFDPRSGLYGGEQSFLDWRVQSYAPWITDQLARMAGSRSLSTNVGHLQALRLLARLEAELGHAAKASRYTEWAERLQAAIERGFWLDDVQQYASLTSDDSPPLALHKFDLLGTSLAVLAGVAPPQRAAEALARYPHGPFGAPVIAPQQPGVPVYHNRAIWPFVSAYALRAAAQVGNSAVAGHAFDSLWRAAALNLSNMENLEWLTAQPHFDDGPVINSRRQLWSVAAYLSAVAESVFGWRVTPQGLRIAPFLTTASRRALGDGAEARLSGLRWRDRRLDIVLQLPPLPAEAAGPAHYPFQSVTLNGRAVEGPISAEHLIDGVNRVDVRCGAPVVGDNRIARVPLVDPMDRTDPRVVAPDVPQQVSIGLEADAVVLRFAAPASREPLRFNVYRDGQAVARGLDTTTWTDLSARPGVVHVYAVEAVGTQSGHHSHLSAPVRLEGGAVQRMVLGDWFVRSTSGPVGLELLYDNHAHETQTGITNAVKLLRVLDAQGTEVARGVVQMPHVEPQDGQHPLRLSTLLRVTLPAGRYRAELLDFFNMSYLQANAHYGAAGGLSGPLNQADIAALQVLTLPDVP</sequence>
<organism evidence="3 4">
    <name type="scientific">Ideonella alba</name>
    <dbReference type="NCBI Taxonomy" id="2824118"/>
    <lineage>
        <taxon>Bacteria</taxon>
        <taxon>Pseudomonadati</taxon>
        <taxon>Pseudomonadota</taxon>
        <taxon>Betaproteobacteria</taxon>
        <taxon>Burkholderiales</taxon>
        <taxon>Sphaerotilaceae</taxon>
        <taxon>Ideonella</taxon>
    </lineage>
</organism>
<evidence type="ECO:0000256" key="1">
    <source>
        <dbReference type="SAM" id="MobiDB-lite"/>
    </source>
</evidence>
<feature type="domain" description="Mannosylglycerate hydrolase MGH1-like glycoside hydrolase" evidence="2">
    <location>
        <begin position="110"/>
        <end position="407"/>
    </location>
</feature>
<dbReference type="Proteomes" id="UP000676246">
    <property type="component" value="Unassembled WGS sequence"/>
</dbReference>
<dbReference type="Pfam" id="PF22422">
    <property type="entry name" value="MGH1-like_GH"/>
    <property type="match status" value="1"/>
</dbReference>
<dbReference type="InterPro" id="IPR008928">
    <property type="entry name" value="6-hairpin_glycosidase_sf"/>
</dbReference>
<reference evidence="3 4" key="1">
    <citation type="submission" date="2021-04" db="EMBL/GenBank/DDBJ databases">
        <title>The genome sequence of Ideonella sp. 3Y2.</title>
        <authorList>
            <person name="Liu Y."/>
        </authorList>
    </citation>
    <scope>NUCLEOTIDE SEQUENCE [LARGE SCALE GENOMIC DNA]</scope>
    <source>
        <strain evidence="3 4">3Y2</strain>
    </source>
</reference>
<dbReference type="InterPro" id="IPR054491">
    <property type="entry name" value="MGH1-like_GH"/>
</dbReference>
<dbReference type="InterPro" id="IPR013783">
    <property type="entry name" value="Ig-like_fold"/>
</dbReference>
<dbReference type="EMBL" id="JAGQDD010000035">
    <property type="protein sequence ID" value="MBQ0933619.1"/>
    <property type="molecule type" value="Genomic_DNA"/>
</dbReference>
<evidence type="ECO:0000259" key="2">
    <source>
        <dbReference type="Pfam" id="PF22422"/>
    </source>
</evidence>
<dbReference type="Gene3D" id="1.50.10.10">
    <property type="match status" value="1"/>
</dbReference>
<dbReference type="InterPro" id="IPR012341">
    <property type="entry name" value="6hp_glycosidase-like_sf"/>
</dbReference>
<proteinExistence type="predicted"/>
<evidence type="ECO:0000313" key="4">
    <source>
        <dbReference type="Proteomes" id="UP000676246"/>
    </source>
</evidence>
<name>A0A941BNR5_9BURK</name>
<comment type="caution">
    <text evidence="3">The sequence shown here is derived from an EMBL/GenBank/DDBJ whole genome shotgun (WGS) entry which is preliminary data.</text>
</comment>